<proteinExistence type="predicted"/>
<keyword evidence="1" id="KW-1133">Transmembrane helix</keyword>
<reference evidence="2 3" key="1">
    <citation type="submission" date="2017-02" db="EMBL/GenBank/DDBJ databases">
        <authorList>
            <person name="Peterson S.W."/>
        </authorList>
    </citation>
    <scope>NUCLEOTIDE SEQUENCE [LARGE SCALE GENOMIC DNA]</scope>
    <source>
        <strain evidence="2 3">B Ar 00.02</strain>
    </source>
</reference>
<evidence type="ECO:0000313" key="3">
    <source>
        <dbReference type="Proteomes" id="UP000195913"/>
    </source>
</evidence>
<keyword evidence="1" id="KW-0472">Membrane</keyword>
<organism evidence="2 3">
    <name type="scientific">Arthrobacter rhombi</name>
    <dbReference type="NCBI Taxonomy" id="71253"/>
    <lineage>
        <taxon>Bacteria</taxon>
        <taxon>Bacillati</taxon>
        <taxon>Actinomycetota</taxon>
        <taxon>Actinomycetes</taxon>
        <taxon>Micrococcales</taxon>
        <taxon>Micrococcaceae</taxon>
        <taxon>Arthrobacter</taxon>
    </lineage>
</organism>
<dbReference type="AlphaFoldDB" id="A0A1R4GX69"/>
<feature type="transmembrane region" description="Helical" evidence="1">
    <location>
        <begin position="7"/>
        <end position="29"/>
    </location>
</feature>
<dbReference type="Proteomes" id="UP000195913">
    <property type="component" value="Unassembled WGS sequence"/>
</dbReference>
<keyword evidence="1" id="KW-0812">Transmembrane</keyword>
<dbReference type="Pfam" id="PF14019">
    <property type="entry name" value="DUF4235"/>
    <property type="match status" value="1"/>
</dbReference>
<feature type="transmembrane region" description="Helical" evidence="1">
    <location>
        <begin position="49"/>
        <end position="71"/>
    </location>
</feature>
<protein>
    <submittedName>
        <fullName evidence="2">Uncharacterized protein</fullName>
    </submittedName>
</protein>
<dbReference type="RefSeq" id="WP_087001285.1">
    <property type="nucleotide sequence ID" value="NZ_FUHW01000053.1"/>
</dbReference>
<evidence type="ECO:0000313" key="2">
    <source>
        <dbReference type="EMBL" id="SJM72673.1"/>
    </source>
</evidence>
<name>A0A1R4GX69_9MICC</name>
<dbReference type="InterPro" id="IPR025329">
    <property type="entry name" value="DUF4235"/>
</dbReference>
<keyword evidence="3" id="KW-1185">Reference proteome</keyword>
<accession>A0A1R4GX69</accession>
<gene>
    <name evidence="2" type="ORF">FM101_15600</name>
</gene>
<evidence type="ECO:0000256" key="1">
    <source>
        <dbReference type="SAM" id="Phobius"/>
    </source>
</evidence>
<dbReference type="EMBL" id="FUHW01000053">
    <property type="protein sequence ID" value="SJM72673.1"/>
    <property type="molecule type" value="Genomic_DNA"/>
</dbReference>
<sequence>MNALLKIVGTVVSIGAGFVGGKLVDTIWYKVTGEKPPKPNDKEAQAEASMRHALGFAVVSAVVAAVIQVLTNRGTQKAIARFNHTADEV</sequence>